<dbReference type="RefSeq" id="WP_323197699.1">
    <property type="nucleotide sequence ID" value="NZ_JAYGHG010000042.1"/>
</dbReference>
<sequence>MQNLISKLGELNPQLFREIKGRLKTRGILIIVFLSLILQLMILGNTPNTQRYALSIYNFYNGLSFSVIIAILVSGTYVLINDLATEQQRGTLNFIRLSPQSSHSIFFGKMLGVHINGYIAILLVIPIHLWMGLKLNLPLHQILISYIISIAASIFYYSAGILFALVGFWLGNAQSRLAGGFIAIFLLFNQEALCKDIPANNPLVLFKLIHPQYFLAKPDNSFNLATFNWFGLPLGESFVISATFSLLVYSIGTYFIWQSIERCYHNPQTTMLSKKQSYCLTASFTAITLGCASSVNNENLFPLIFLNFGIFLYLIAALTPNYQTLQDWARYQHFYSVKHPGKQKLVQDLIWGEKSPAILAIAINALIPLASASIFISLSSMAASTKINAVVGLIFIFSLVLIYATLAQLMLFMKNEQRLLWTNTIMAAVILLPIIILGIFASINNSMENFLWFFTILSPVVILSPQTNILVPLLALLGHATILGLLLSQIKGRLHKVGQSATKVLLAEN</sequence>
<evidence type="ECO:0000313" key="2">
    <source>
        <dbReference type="EMBL" id="MEA5583400.1"/>
    </source>
</evidence>
<keyword evidence="3" id="KW-1185">Reference proteome</keyword>
<feature type="transmembrane region" description="Helical" evidence="1">
    <location>
        <begin position="390"/>
        <end position="412"/>
    </location>
</feature>
<feature type="transmembrane region" description="Helical" evidence="1">
    <location>
        <begin position="238"/>
        <end position="257"/>
    </location>
</feature>
<keyword evidence="1" id="KW-0812">Transmembrane</keyword>
<feature type="transmembrane region" description="Helical" evidence="1">
    <location>
        <begin position="469"/>
        <end position="487"/>
    </location>
</feature>
<accession>A0ABU5UIR9</accession>
<feature type="transmembrane region" description="Helical" evidence="1">
    <location>
        <begin position="301"/>
        <end position="322"/>
    </location>
</feature>
<feature type="transmembrane region" description="Helical" evidence="1">
    <location>
        <begin position="278"/>
        <end position="295"/>
    </location>
</feature>
<evidence type="ECO:0000256" key="1">
    <source>
        <dbReference type="SAM" id="Phobius"/>
    </source>
</evidence>
<feature type="transmembrane region" description="Helical" evidence="1">
    <location>
        <begin position="419"/>
        <end position="443"/>
    </location>
</feature>
<feature type="transmembrane region" description="Helical" evidence="1">
    <location>
        <begin position="63"/>
        <end position="84"/>
    </location>
</feature>
<keyword evidence="1" id="KW-0472">Membrane</keyword>
<proteinExistence type="predicted"/>
<feature type="transmembrane region" description="Helical" evidence="1">
    <location>
        <begin position="357"/>
        <end position="378"/>
    </location>
</feature>
<protein>
    <recommendedName>
        <fullName evidence="4">ABC transporter permease</fullName>
    </recommendedName>
</protein>
<keyword evidence="1" id="KW-1133">Transmembrane helix</keyword>
<feature type="transmembrane region" description="Helical" evidence="1">
    <location>
        <begin position="105"/>
        <end position="131"/>
    </location>
</feature>
<name>A0ABU5UIR9_9CYAN</name>
<feature type="transmembrane region" description="Helical" evidence="1">
    <location>
        <begin position="143"/>
        <end position="170"/>
    </location>
</feature>
<dbReference type="EMBL" id="JAYGHG010000042">
    <property type="protein sequence ID" value="MEA5583400.1"/>
    <property type="molecule type" value="Genomic_DNA"/>
</dbReference>
<gene>
    <name evidence="2" type="ORF">VB620_18890</name>
</gene>
<organism evidence="2 3">
    <name type="scientific">Nodularia harveyana UHCC-0300</name>
    <dbReference type="NCBI Taxonomy" id="2974287"/>
    <lineage>
        <taxon>Bacteria</taxon>
        <taxon>Bacillati</taxon>
        <taxon>Cyanobacteriota</taxon>
        <taxon>Cyanophyceae</taxon>
        <taxon>Nostocales</taxon>
        <taxon>Nodulariaceae</taxon>
        <taxon>Nodularia</taxon>
    </lineage>
</organism>
<comment type="caution">
    <text evidence="2">The sequence shown here is derived from an EMBL/GenBank/DDBJ whole genome shotgun (WGS) entry which is preliminary data.</text>
</comment>
<evidence type="ECO:0008006" key="4">
    <source>
        <dbReference type="Google" id="ProtNLM"/>
    </source>
</evidence>
<evidence type="ECO:0000313" key="3">
    <source>
        <dbReference type="Proteomes" id="UP001302120"/>
    </source>
</evidence>
<feature type="transmembrane region" description="Helical" evidence="1">
    <location>
        <begin position="177"/>
        <end position="193"/>
    </location>
</feature>
<reference evidence="2 3" key="1">
    <citation type="submission" date="2023-12" db="EMBL/GenBank/DDBJ databases">
        <title>Baltic Sea Cyanobacteria.</title>
        <authorList>
            <person name="Delbaje E."/>
            <person name="Fewer D.P."/>
            <person name="Shishido T.K."/>
        </authorList>
    </citation>
    <scope>NUCLEOTIDE SEQUENCE [LARGE SCALE GENOMIC DNA]</scope>
    <source>
        <strain evidence="2 3">UHCC-0300</strain>
    </source>
</reference>
<feature type="transmembrane region" description="Helical" evidence="1">
    <location>
        <begin position="27"/>
        <end position="43"/>
    </location>
</feature>
<dbReference type="Proteomes" id="UP001302120">
    <property type="component" value="Unassembled WGS sequence"/>
</dbReference>